<sequence length="66" mass="7365">MLQSKRNDGKLVTKDGWLMCPRCGRGKVLRLDPGTRAKDLPVYCKCCRMESIVNIDECLCLSACAT</sequence>
<accession>A0A8S5UVD1</accession>
<reference evidence="1" key="1">
    <citation type="journal article" date="2021" name="Proc. Natl. Acad. Sci. U.S.A.">
        <title>A Catalog of Tens of Thousands of Viruses from Human Metagenomes Reveals Hidden Associations with Chronic Diseases.</title>
        <authorList>
            <person name="Tisza M.J."/>
            <person name="Buck C.B."/>
        </authorList>
    </citation>
    <scope>NUCLEOTIDE SEQUENCE</scope>
    <source>
        <strain evidence="1">Ctwfx1</strain>
    </source>
</reference>
<protein>
    <submittedName>
        <fullName evidence="1">Cysteine-rich protein</fullName>
    </submittedName>
</protein>
<dbReference type="InterPro" id="IPR025957">
    <property type="entry name" value="Cys_rich_KTR"/>
</dbReference>
<organism evidence="1">
    <name type="scientific">Siphoviridae sp. ctwfx1</name>
    <dbReference type="NCBI Taxonomy" id="2825732"/>
    <lineage>
        <taxon>Viruses</taxon>
        <taxon>Duplodnaviria</taxon>
        <taxon>Heunggongvirae</taxon>
        <taxon>Uroviricota</taxon>
        <taxon>Caudoviricetes</taxon>
    </lineage>
</organism>
<evidence type="ECO:0000313" key="1">
    <source>
        <dbReference type="EMBL" id="DAF98403.1"/>
    </source>
</evidence>
<dbReference type="Pfam" id="PF14205">
    <property type="entry name" value="Cys_rich_KTR"/>
    <property type="match status" value="1"/>
</dbReference>
<dbReference type="EMBL" id="BK016147">
    <property type="protein sequence ID" value="DAF98403.1"/>
    <property type="molecule type" value="Genomic_DNA"/>
</dbReference>
<proteinExistence type="predicted"/>
<name>A0A8S5UVD1_9CAUD</name>